<organism evidence="1 2">
    <name type="scientific">Mycena belliarum</name>
    <dbReference type="NCBI Taxonomy" id="1033014"/>
    <lineage>
        <taxon>Eukaryota</taxon>
        <taxon>Fungi</taxon>
        <taxon>Dikarya</taxon>
        <taxon>Basidiomycota</taxon>
        <taxon>Agaricomycotina</taxon>
        <taxon>Agaricomycetes</taxon>
        <taxon>Agaricomycetidae</taxon>
        <taxon>Agaricales</taxon>
        <taxon>Marasmiineae</taxon>
        <taxon>Mycenaceae</taxon>
        <taxon>Mycena</taxon>
    </lineage>
</organism>
<keyword evidence="2" id="KW-1185">Reference proteome</keyword>
<comment type="caution">
    <text evidence="1">The sequence shown here is derived from an EMBL/GenBank/DDBJ whole genome shotgun (WGS) entry which is preliminary data.</text>
</comment>
<dbReference type="PANTHER" id="PTHR38644:SF1">
    <property type="entry name" value="EXPRESSED PROTEIN"/>
    <property type="match status" value="1"/>
</dbReference>
<evidence type="ECO:0000313" key="2">
    <source>
        <dbReference type="Proteomes" id="UP001222325"/>
    </source>
</evidence>
<name>A0AAD6UCU1_9AGAR</name>
<reference evidence="1" key="1">
    <citation type="submission" date="2023-03" db="EMBL/GenBank/DDBJ databases">
        <title>Massive genome expansion in bonnet fungi (Mycena s.s.) driven by repeated elements and novel gene families across ecological guilds.</title>
        <authorList>
            <consortium name="Lawrence Berkeley National Laboratory"/>
            <person name="Harder C.B."/>
            <person name="Miyauchi S."/>
            <person name="Viragh M."/>
            <person name="Kuo A."/>
            <person name="Thoen E."/>
            <person name="Andreopoulos B."/>
            <person name="Lu D."/>
            <person name="Skrede I."/>
            <person name="Drula E."/>
            <person name="Henrissat B."/>
            <person name="Morin E."/>
            <person name="Kohler A."/>
            <person name="Barry K."/>
            <person name="LaButti K."/>
            <person name="Morin E."/>
            <person name="Salamov A."/>
            <person name="Lipzen A."/>
            <person name="Mereny Z."/>
            <person name="Hegedus B."/>
            <person name="Baldrian P."/>
            <person name="Stursova M."/>
            <person name="Weitz H."/>
            <person name="Taylor A."/>
            <person name="Grigoriev I.V."/>
            <person name="Nagy L.G."/>
            <person name="Martin F."/>
            <person name="Kauserud H."/>
        </authorList>
    </citation>
    <scope>NUCLEOTIDE SEQUENCE</scope>
    <source>
        <strain evidence="1">CBHHK173m</strain>
    </source>
</reference>
<dbReference type="AlphaFoldDB" id="A0AAD6UCU1"/>
<evidence type="ECO:0000313" key="1">
    <source>
        <dbReference type="EMBL" id="KAJ7097864.1"/>
    </source>
</evidence>
<accession>A0AAD6UCU1</accession>
<dbReference type="EMBL" id="JARJCN010000009">
    <property type="protein sequence ID" value="KAJ7097864.1"/>
    <property type="molecule type" value="Genomic_DNA"/>
</dbReference>
<sequence length="598" mass="65349">MPFKLHTLSVSAVRRYSAVPNLKPAPAQDALSLLEAAAAFVPKALANEPAQLSLWNAVLPTAIADMRWPQPRPARLVVCGTDTAGARDLVTALLHEPFASDAQPTRTLRERWRSVPPGQKSLSIEYGSAASDVDGLRLPLPFLNQFPLPMQFIEAGDPAIFHAADVAVLVTRLDELHTLNITRSDALVVVNMEAEEIESERHASAPRSTAVPCKYLFISPSQALSALAVLQESSGSPEAFQRYQTAFLASRMPTLIHALHTILAPIESAFVLRNRTALAQVRSVLAACRAAIEDAKTDMDRLAAGVSDLQGLAEEERAKVHHEVFGLPDEHAVDRALKDVTSGVAHKIGLMRWWRTMWSIDEITMHITTSVRRLWCVGLEKELIFHSGRLERMQRAFTERGLALVAHSNTRVLHSPVLLNTLRQLSDAPNFRVAPVALADPVSVRGDQILNGPTARLHVTGHRALVGTGVSAFAGALIGWAGWICSFLNVTAMGPVLEPGTAMATGTLVTLVGLRWSASHWDKGRRRWLEDFGRVAGGLKQDLTEALDKTMDNQVLVVAQTGCSELSKILGKRKSELEDLQHDLDSLATAVDEFERRK</sequence>
<protein>
    <submittedName>
        <fullName evidence="1">Uncharacterized protein</fullName>
    </submittedName>
</protein>
<dbReference type="Proteomes" id="UP001222325">
    <property type="component" value="Unassembled WGS sequence"/>
</dbReference>
<proteinExistence type="predicted"/>
<feature type="non-terminal residue" evidence="1">
    <location>
        <position position="1"/>
    </location>
</feature>
<dbReference type="PANTHER" id="PTHR38644">
    <property type="entry name" value="EXPRESSED PROTEIN"/>
    <property type="match status" value="1"/>
</dbReference>
<gene>
    <name evidence="1" type="ORF">B0H15DRAFT_823044</name>
</gene>